<evidence type="ECO:0000256" key="1">
    <source>
        <dbReference type="ARBA" id="ARBA00005254"/>
    </source>
</evidence>
<dbReference type="SUPFAM" id="SSF52096">
    <property type="entry name" value="ClpP/crotonase"/>
    <property type="match status" value="1"/>
</dbReference>
<dbReference type="InterPro" id="IPR029045">
    <property type="entry name" value="ClpP/crotonase-like_dom_sf"/>
</dbReference>
<dbReference type="Proteomes" id="UP000241074">
    <property type="component" value="Chromosome"/>
</dbReference>
<dbReference type="KEGG" id="xba:C7S18_02560"/>
<comment type="similarity">
    <text evidence="1 2">Belongs to the enoyl-CoA hydratase/isomerase family.</text>
</comment>
<dbReference type="CDD" id="cd06558">
    <property type="entry name" value="crotonase-like"/>
    <property type="match status" value="1"/>
</dbReference>
<dbReference type="PANTHER" id="PTHR11941">
    <property type="entry name" value="ENOYL-COA HYDRATASE-RELATED"/>
    <property type="match status" value="1"/>
</dbReference>
<evidence type="ECO:0000313" key="4">
    <source>
        <dbReference type="Proteomes" id="UP000241074"/>
    </source>
</evidence>
<accession>A0A2P1PMT2</accession>
<dbReference type="Gene3D" id="3.90.226.10">
    <property type="entry name" value="2-enoyl-CoA Hydratase, Chain A, domain 1"/>
    <property type="match status" value="1"/>
</dbReference>
<gene>
    <name evidence="3" type="ORF">C7S18_02560</name>
</gene>
<name>A0A2P1PMT2_9GAMM</name>
<dbReference type="EMBL" id="CP027860">
    <property type="protein sequence ID" value="AVP96142.1"/>
    <property type="molecule type" value="Genomic_DNA"/>
</dbReference>
<dbReference type="AlphaFoldDB" id="A0A2P1PMT2"/>
<reference evidence="3 4" key="2">
    <citation type="submission" date="2018-03" db="EMBL/GenBank/DDBJ databases">
        <authorList>
            <person name="Keele B.F."/>
        </authorList>
    </citation>
    <scope>NUCLEOTIDE SEQUENCE [LARGE SCALE GENOMIC DNA]</scope>
    <source>
        <strain evidence="3 4">D13</strain>
    </source>
</reference>
<reference evidence="3 4" key="1">
    <citation type="submission" date="2018-03" db="EMBL/GenBank/DDBJ databases">
        <title>Ahniella affigens gen. nov., sp. nov., a gammaproteobacterium isolated from sandy soil near a stream.</title>
        <authorList>
            <person name="Ko Y."/>
            <person name="Kim J.-H."/>
        </authorList>
    </citation>
    <scope>NUCLEOTIDE SEQUENCE [LARGE SCALE GENOMIC DNA]</scope>
    <source>
        <strain evidence="3 4">D13</strain>
    </source>
</reference>
<evidence type="ECO:0000313" key="3">
    <source>
        <dbReference type="EMBL" id="AVP96142.1"/>
    </source>
</evidence>
<keyword evidence="3" id="KW-0413">Isomerase</keyword>
<dbReference type="GO" id="GO:0016853">
    <property type="term" value="F:isomerase activity"/>
    <property type="evidence" value="ECO:0007669"/>
    <property type="project" value="UniProtKB-KW"/>
</dbReference>
<evidence type="ECO:0000256" key="2">
    <source>
        <dbReference type="RuleBase" id="RU003707"/>
    </source>
</evidence>
<dbReference type="GO" id="GO:0006635">
    <property type="term" value="P:fatty acid beta-oxidation"/>
    <property type="evidence" value="ECO:0007669"/>
    <property type="project" value="TreeGrafter"/>
</dbReference>
<dbReference type="PROSITE" id="PS00166">
    <property type="entry name" value="ENOYL_COA_HYDRATASE"/>
    <property type="match status" value="1"/>
</dbReference>
<sequence length="259" mass="28094">MSAMIEVLKHDAIWELRFSRPPVNAISPEFATTLRDLIRRAPAEGARAIVLSGQPNMFSAGLDVVSLLKLDRNGTLQFWRDFFDLMASIARCPVPVVAAITGHSPAGGAVLAIFCDYRVMAASADPAKPFRIGLNEVQVGLTVPAVIQEAFGRLIGKYRAERLMVQGAMITAEEAVQIGMVDTLAPVSEVVNTALDWCRRHLALPPVAMSTTRRIARADLADLMGDPARFPAEDFVNSWFGDETQATLHALVAKLKAKG</sequence>
<dbReference type="PANTHER" id="PTHR11941:SF54">
    <property type="entry name" value="ENOYL-COA HYDRATASE, MITOCHONDRIAL"/>
    <property type="match status" value="1"/>
</dbReference>
<dbReference type="Pfam" id="PF00378">
    <property type="entry name" value="ECH_1"/>
    <property type="match status" value="1"/>
</dbReference>
<dbReference type="InterPro" id="IPR018376">
    <property type="entry name" value="Enoyl-CoA_hyd/isom_CS"/>
</dbReference>
<dbReference type="InterPro" id="IPR001753">
    <property type="entry name" value="Enoyl-CoA_hydra/iso"/>
</dbReference>
<proteinExistence type="inferred from homology"/>
<protein>
    <submittedName>
        <fullName evidence="3">Enoyl-CoA hydratase/isomerase family protein</fullName>
    </submittedName>
</protein>
<dbReference type="OrthoDB" id="8640486at2"/>
<keyword evidence="4" id="KW-1185">Reference proteome</keyword>
<organism evidence="3 4">
    <name type="scientific">Ahniella affigens</name>
    <dbReference type="NCBI Taxonomy" id="2021234"/>
    <lineage>
        <taxon>Bacteria</taxon>
        <taxon>Pseudomonadati</taxon>
        <taxon>Pseudomonadota</taxon>
        <taxon>Gammaproteobacteria</taxon>
        <taxon>Lysobacterales</taxon>
        <taxon>Rhodanobacteraceae</taxon>
        <taxon>Ahniella</taxon>
    </lineage>
</organism>